<gene>
    <name evidence="1" type="ORF">AY601_3214</name>
</gene>
<proteinExistence type="predicted"/>
<organism evidence="1 2">
    <name type="scientific">Pedobacter cryoconitis</name>
    <dbReference type="NCBI Taxonomy" id="188932"/>
    <lineage>
        <taxon>Bacteria</taxon>
        <taxon>Pseudomonadati</taxon>
        <taxon>Bacteroidota</taxon>
        <taxon>Sphingobacteriia</taxon>
        <taxon>Sphingobacteriales</taxon>
        <taxon>Sphingobacteriaceae</taxon>
        <taxon>Pedobacter</taxon>
    </lineage>
</organism>
<dbReference type="PATRIC" id="fig|188932.3.peg.3349"/>
<accession>A0A127VFG8</accession>
<keyword evidence="2" id="KW-1185">Reference proteome</keyword>
<evidence type="ECO:0008006" key="3">
    <source>
        <dbReference type="Google" id="ProtNLM"/>
    </source>
</evidence>
<dbReference type="NCBIfam" id="TIGR01643">
    <property type="entry name" value="YD_repeat_2x"/>
    <property type="match status" value="1"/>
</dbReference>
<protein>
    <recommendedName>
        <fullName evidence="3">YD repeat-containing protein</fullName>
    </recommendedName>
</protein>
<evidence type="ECO:0000313" key="2">
    <source>
        <dbReference type="Proteomes" id="UP000071561"/>
    </source>
</evidence>
<dbReference type="KEGG" id="pcm:AY601_3214"/>
<name>A0A127VFG8_9SPHI</name>
<reference evidence="1 2" key="1">
    <citation type="submission" date="2016-03" db="EMBL/GenBank/DDBJ databases">
        <title>Complete genome sequence of Pedobacter cryoconitis PAMC 27485.</title>
        <authorList>
            <person name="Lee J."/>
            <person name="Kim O.-S."/>
        </authorList>
    </citation>
    <scope>NUCLEOTIDE SEQUENCE [LARGE SCALE GENOMIC DNA]</scope>
    <source>
        <strain evidence="1 2">PAMC 27485</strain>
    </source>
</reference>
<evidence type="ECO:0000313" key="1">
    <source>
        <dbReference type="EMBL" id="AMQ00085.1"/>
    </source>
</evidence>
<dbReference type="RefSeq" id="WP_157287962.1">
    <property type="nucleotide sequence ID" value="NZ_CP014504.1"/>
</dbReference>
<dbReference type="EMBL" id="CP014504">
    <property type="protein sequence ID" value="AMQ00085.1"/>
    <property type="molecule type" value="Genomic_DNA"/>
</dbReference>
<sequence>MKMLFKSSLFYFLFSIMFGPAGFAQVGLLNSIQQPLSPNAEALGKFVEMPVGNFTGTPEINIPLYEFKSNSFTVPISLSYHASGIKVREIPGWVGAGFLLNAVGAIVRVVRGLPDGMESPSGIDVSNVGYKNVIGLPGHEGLTGLDGRMDKDVASDLSFTKVDMEFDEFYYNFMGYTGSFMFTNQGTVMMKTASNLKVEFSVDNFKITDANGMIYEFKQYESQANDPHWYISTWYLTKAINPFRNETVEFKYEPFGLINPYRISNGPTIYYDQVFDFNNSPKVPVGIQNPGCEQQGSERVMANPLSKDNLFLKQIIYQTDTVKFYIDKTRRTDVYKVRLDSMKIFSGSTTLHKASFGYTYSDTVTTDSLSKKMLLKSVKIDDQRPYSFDYYGSYMSRTMPGIVGNGADMWGYYNGEDFPFGFGGHRIFPKYGYKDILTYSNDRNSSYSNADWKYAQIGSLQKITYPTGGLTEFEYEGHDFTSDIYFAGVVFIPDSLRSSEAGSDNWSGSFQPILHSNEFMIHQDQTVTVNTTIGLSNQILDLTSYRNNLYNTLDPAVQQGIVRLYKFNLLTKVFDLVETRTFNPVTVIGNPATNLAFTTARPSGTSTEGHTRFLTTGRYKLETEVHNLGIRALITVDNKFSYRKPGITNVYNMGGIRIKKIRFTSPVNASFFEKSYDYTYQGKTSGKLLIPYECVNTWTYVGEYRTLTYVNGQPYTNIAPQYCRYFKIYHNNTIPLGSGKNGPIGYDHVTEKMNDGRKTVMEFSVLADEYVPDEDGLLSKDNAVWRGNLKSADYYDGNNRKIKREVHLLTNLFSNPADAPVTKSAYLTGIMPPGSDHGVSQWWAEIDARQDNVVPGRDSILYFNGTDTLKEVTKYAYDNKLYPTASRITKIVSSGDSTVTYLKYPYDYTISGATSVPFSQGVKLLQTKNVVSQPVETYVKRYTAGAVKVTQAQLIAFKSALPAADTVYALNNSAGLTDFSPANFTISSASKDGRYLRRLLFNKYDNGNVVEQSKDGEPKEVLVWGYRRRFIVASVKSSTYAAVIALVDTNVINNPSSDAAMRTELQKIRTGLASTNPKAKVTSSTDPKGETVYYEYDSYGRLKRMKDLNGDIQENTWYHYKP</sequence>
<dbReference type="AlphaFoldDB" id="A0A127VFG8"/>
<dbReference type="OrthoDB" id="903892at2"/>
<dbReference type="InterPro" id="IPR006530">
    <property type="entry name" value="YD"/>
</dbReference>
<dbReference type="Proteomes" id="UP000071561">
    <property type="component" value="Chromosome"/>
</dbReference>